<dbReference type="GO" id="GO:0032934">
    <property type="term" value="F:sterol binding"/>
    <property type="evidence" value="ECO:0007669"/>
    <property type="project" value="UniProtKB-ARBA"/>
</dbReference>
<evidence type="ECO:0000256" key="4">
    <source>
        <dbReference type="ARBA" id="ARBA00083195"/>
    </source>
</evidence>
<dbReference type="FunFam" id="3.40.525.10:FF:000013">
    <property type="entry name" value="Phosphatidylinositol transfer protein PDR16"/>
    <property type="match status" value="1"/>
</dbReference>
<feature type="domain" description="CRAL-TRIO" evidence="5">
    <location>
        <begin position="136"/>
        <end position="294"/>
    </location>
</feature>
<gene>
    <name evidence="6" type="ORF">HG535_0A01090</name>
</gene>
<keyword evidence="2" id="KW-0256">Endoplasmic reticulum</keyword>
<name>A0A7H9AV55_ZYGMR</name>
<dbReference type="SUPFAM" id="SSF46938">
    <property type="entry name" value="CRAL/TRIO N-terminal domain"/>
    <property type="match status" value="1"/>
</dbReference>
<comment type="subcellular location">
    <subcellularLocation>
        <location evidence="1">Microsome</location>
    </subcellularLocation>
</comment>
<dbReference type="RefSeq" id="XP_037141898.1">
    <property type="nucleotide sequence ID" value="XM_037286003.1"/>
</dbReference>
<dbReference type="InterPro" id="IPR036865">
    <property type="entry name" value="CRAL-TRIO_dom_sf"/>
</dbReference>
<dbReference type="GO" id="GO:0008526">
    <property type="term" value="F:phosphatidylinositol transfer activity"/>
    <property type="evidence" value="ECO:0007669"/>
    <property type="project" value="TreeGrafter"/>
</dbReference>
<dbReference type="Gene3D" id="3.40.525.10">
    <property type="entry name" value="CRAL-TRIO lipid binding domain"/>
    <property type="match status" value="1"/>
</dbReference>
<dbReference type="InterPro" id="IPR001251">
    <property type="entry name" value="CRAL-TRIO_dom"/>
</dbReference>
<dbReference type="AlphaFoldDB" id="A0A7H9AV55"/>
<comment type="catalytic activity">
    <reaction evidence="3">
        <text>a 1,2-diacyl-sn-glycero-3-phospho-(1D-myo-inositol)(in) = a 1,2-diacyl-sn-glycero-3-phospho-(1D-myo-inositol)(out)</text>
        <dbReference type="Rhea" id="RHEA:38691"/>
        <dbReference type="ChEBI" id="CHEBI:57880"/>
    </reaction>
    <physiologicalReaction direction="left-to-right" evidence="3">
        <dbReference type="Rhea" id="RHEA:38692"/>
    </physiologicalReaction>
</comment>
<dbReference type="PANTHER" id="PTHR45824">
    <property type="entry name" value="GH16843P"/>
    <property type="match status" value="1"/>
</dbReference>
<dbReference type="PROSITE" id="PS50191">
    <property type="entry name" value="CRAL_TRIO"/>
    <property type="match status" value="1"/>
</dbReference>
<dbReference type="SMART" id="SM01100">
    <property type="entry name" value="CRAL_TRIO_N"/>
    <property type="match status" value="1"/>
</dbReference>
<organism evidence="6 7">
    <name type="scientific">Zygotorulaspora mrakii</name>
    <name type="common">Zygosaccharomyces mrakii</name>
    <dbReference type="NCBI Taxonomy" id="42260"/>
    <lineage>
        <taxon>Eukaryota</taxon>
        <taxon>Fungi</taxon>
        <taxon>Dikarya</taxon>
        <taxon>Ascomycota</taxon>
        <taxon>Saccharomycotina</taxon>
        <taxon>Saccharomycetes</taxon>
        <taxon>Saccharomycetales</taxon>
        <taxon>Saccharomycetaceae</taxon>
        <taxon>Zygotorulaspora</taxon>
    </lineage>
</organism>
<evidence type="ECO:0000313" key="7">
    <source>
        <dbReference type="Proteomes" id="UP000509704"/>
    </source>
</evidence>
<dbReference type="EMBL" id="CP058604">
    <property type="protein sequence ID" value="QLG70170.1"/>
    <property type="molecule type" value="Genomic_DNA"/>
</dbReference>
<accession>A0A7H9AV55</accession>
<dbReference type="GO" id="GO:0071944">
    <property type="term" value="C:cell periphery"/>
    <property type="evidence" value="ECO:0007669"/>
    <property type="project" value="UniProtKB-ARBA"/>
</dbReference>
<dbReference type="Pfam" id="PF03765">
    <property type="entry name" value="CRAL_TRIO_N"/>
    <property type="match status" value="1"/>
</dbReference>
<keyword evidence="2" id="KW-0492">Microsome</keyword>
<dbReference type="InterPro" id="IPR036273">
    <property type="entry name" value="CRAL/TRIO_N_dom_sf"/>
</dbReference>
<protein>
    <recommendedName>
        <fullName evidence="4">SEC14 homolog 3</fullName>
    </recommendedName>
</protein>
<proteinExistence type="predicted"/>
<dbReference type="InterPro" id="IPR052578">
    <property type="entry name" value="PI_Transfer_CRAL-TRIO"/>
</dbReference>
<dbReference type="Proteomes" id="UP000509704">
    <property type="component" value="Chromosome 1"/>
</dbReference>
<dbReference type="InterPro" id="IPR011074">
    <property type="entry name" value="CRAL/TRIO_N_dom"/>
</dbReference>
<evidence type="ECO:0000256" key="3">
    <source>
        <dbReference type="ARBA" id="ARBA00024146"/>
    </source>
</evidence>
<dbReference type="GeneID" id="59233806"/>
<evidence type="ECO:0000313" key="6">
    <source>
        <dbReference type="EMBL" id="QLG70170.1"/>
    </source>
</evidence>
<dbReference type="GO" id="GO:0009410">
    <property type="term" value="P:response to xenobiotic stimulus"/>
    <property type="evidence" value="ECO:0007669"/>
    <property type="project" value="UniProtKB-ARBA"/>
</dbReference>
<sequence>MGLFSKRVKEQSPPVNKKDLIPCDKAFVGPPKHYGKPQLPPKVTKEHSQLYKSMLEYFQNDKLQLPIDTTHTETLKPLTSKEKCWLSRECLLRYLRASKWDLDAAIKSLKSTLVWRREVGLSLIDGITAQPLTSNLVSVENETGKQNILGFDINRRPLLYMKNGRQNTEPSFRQVQHLIYMMESVTTFTPQGVENITVLIDFKHYKEPGIITDKMPPLSIAKLCLNVMQNHYPERLGKCVLVNIPWFAWAFLKMMHPFLDPNTRQKTIFDEPFENHIDAAQLQSLYNGKLDFSYNHEVYWADLSEKVESLKKYSYERFLKFGGLVGLSEFDLKGDHQDLLYPVDYENLS</sequence>
<keyword evidence="7" id="KW-1185">Reference proteome</keyword>
<evidence type="ECO:0000256" key="2">
    <source>
        <dbReference type="ARBA" id="ARBA00022848"/>
    </source>
</evidence>
<evidence type="ECO:0000259" key="5">
    <source>
        <dbReference type="PROSITE" id="PS50191"/>
    </source>
</evidence>
<dbReference type="SUPFAM" id="SSF52087">
    <property type="entry name" value="CRAL/TRIO domain"/>
    <property type="match status" value="1"/>
</dbReference>
<dbReference type="CDD" id="cd00170">
    <property type="entry name" value="SEC14"/>
    <property type="match status" value="1"/>
</dbReference>
<dbReference type="Pfam" id="PF00650">
    <property type="entry name" value="CRAL_TRIO"/>
    <property type="match status" value="1"/>
</dbReference>
<dbReference type="GO" id="GO:0008654">
    <property type="term" value="P:phospholipid biosynthetic process"/>
    <property type="evidence" value="ECO:0007669"/>
    <property type="project" value="UniProtKB-ARBA"/>
</dbReference>
<dbReference type="KEGG" id="zmk:HG535_0A01090"/>
<evidence type="ECO:0000256" key="1">
    <source>
        <dbReference type="ARBA" id="ARBA00004144"/>
    </source>
</evidence>
<dbReference type="SMART" id="SM00516">
    <property type="entry name" value="SEC14"/>
    <property type="match status" value="1"/>
</dbReference>
<dbReference type="OrthoDB" id="75724at2759"/>
<dbReference type="PANTHER" id="PTHR45824:SF5">
    <property type="entry name" value="PHOSPHATIDYLINOSITOL TRANSFER PROTEIN PDR17"/>
    <property type="match status" value="1"/>
</dbReference>
<dbReference type="GO" id="GO:0016126">
    <property type="term" value="P:sterol biosynthetic process"/>
    <property type="evidence" value="ECO:0007669"/>
    <property type="project" value="UniProtKB-ARBA"/>
</dbReference>
<reference evidence="6 7" key="1">
    <citation type="submission" date="2020-07" db="EMBL/GenBank/DDBJ databases">
        <title>The yeast mating-type switching endonuclease HO is a domesticated member of an unorthodox homing genetic element family.</title>
        <authorList>
            <person name="Coughlan A.Y."/>
            <person name="Lombardi L."/>
            <person name="Braun-Galleani S."/>
            <person name="Martos A.R."/>
            <person name="Galeote V."/>
            <person name="Bigey F."/>
            <person name="Dequin S."/>
            <person name="Byrne K.P."/>
            <person name="Wolfe K.H."/>
        </authorList>
    </citation>
    <scope>NUCLEOTIDE SEQUENCE [LARGE SCALE GENOMIC DNA]</scope>
    <source>
        <strain evidence="6 7">NRRL Y-6702</strain>
    </source>
</reference>